<dbReference type="InterPro" id="IPR007326">
    <property type="entry name" value="Lipoprotein-assoc_dom"/>
</dbReference>
<evidence type="ECO:0000256" key="1">
    <source>
        <dbReference type="SAM" id="SignalP"/>
    </source>
</evidence>
<dbReference type="RefSeq" id="WP_022936128.1">
    <property type="nucleotide sequence ID" value="NZ_LR214940.1"/>
</dbReference>
<feature type="chain" id="PRO_5019183457" description="Lipoprotein-associated type-17 domain-containing protein" evidence="1">
    <location>
        <begin position="24"/>
        <end position="721"/>
    </location>
</feature>
<gene>
    <name evidence="3" type="ORF">NCTC10112_00485</name>
</gene>
<dbReference type="Gene3D" id="3.60.10.10">
    <property type="entry name" value="Endonuclease/exonuclease/phosphatase"/>
    <property type="match status" value="1"/>
</dbReference>
<dbReference type="NCBIfam" id="NF045851">
    <property type="entry name" value="mem_nucl_MnuA"/>
    <property type="match status" value="1"/>
</dbReference>
<name>A0A448ZXB1_METOS</name>
<organism evidence="3 4">
    <name type="scientific">Metamycoplasma orale</name>
    <name type="common">Mycoplasma orale</name>
    <dbReference type="NCBI Taxonomy" id="2121"/>
    <lineage>
        <taxon>Bacteria</taxon>
        <taxon>Bacillati</taxon>
        <taxon>Mycoplasmatota</taxon>
        <taxon>Mycoplasmoidales</taxon>
        <taxon>Metamycoplasmataceae</taxon>
        <taxon>Metamycoplasma</taxon>
    </lineage>
</organism>
<feature type="domain" description="Lipoprotein-associated type-17" evidence="2">
    <location>
        <begin position="129"/>
        <end position="201"/>
    </location>
</feature>
<dbReference type="Proteomes" id="UP000290482">
    <property type="component" value="Chromosome"/>
</dbReference>
<keyword evidence="1" id="KW-0732">Signal</keyword>
<feature type="signal peptide" evidence="1">
    <location>
        <begin position="1"/>
        <end position="23"/>
    </location>
</feature>
<feature type="domain" description="Lipoprotein-associated type-17" evidence="2">
    <location>
        <begin position="207"/>
        <end position="281"/>
    </location>
</feature>
<accession>A0A448ZXB1</accession>
<dbReference type="OrthoDB" id="403989at2"/>
<dbReference type="AlphaFoldDB" id="A0A448ZXB1"/>
<proteinExistence type="predicted"/>
<dbReference type="PROSITE" id="PS51257">
    <property type="entry name" value="PROKAR_LIPOPROTEIN"/>
    <property type="match status" value="1"/>
</dbReference>
<dbReference type="EMBL" id="LR214940">
    <property type="protein sequence ID" value="VEU55898.1"/>
    <property type="molecule type" value="Genomic_DNA"/>
</dbReference>
<dbReference type="Pfam" id="PF04200">
    <property type="entry name" value="Lipoprotein_17"/>
    <property type="match status" value="3"/>
</dbReference>
<dbReference type="KEGG" id="mob:NCTC10112_00485"/>
<sequence>MKSKFKKSYLLGLVPVLFGTALFSSSCFENSSTEEPVNFPNESNVSVTFNDENINIEDIQNEDCKFIFLDLINKFKYEIIMQKIVSKDFDNYSMVLSWRLKDKKTGQVSKTFQKSFPYGRINKVAKECELKIDESKFTNLYASNIEKSDILSLNLDNNYALEIEEIEADDTNGTLKIIYHIIDKTTNRISSSYLKEFSNFKVNIDKLAKRVKFTLKSNISKIDTKPSEIQKDYIVPFDFDKEVYDIDIYNLVPDDNSGTLTFNYVLTNKNNSLIKSNEFTGQIKHLKTSQGSKLSELAEILKLIQFKLKNKVAKTIFASSVTAEDLKADNYNYIDYDYKIINLVADNNTGILKIDFKLTHARTNESMESTYTISGFKSKNSSNPSVSSKVRLKLAHWNVCNFGAAALPNGSNRKKKGEAIASVIYKQGIDICGLTELDSSDVAPALVKMLNEIETKEKTGNVWNYVTGDYSRSMGMSISQAAHGDSNADYLYKSNLVRPVVTKGKEGLFYDSTNFENKFGGNRNEYTRTPFCVKFELLNNVISNKDFVFGISHFDGPGVKSGEVSAKVGGGVGSFEANEAYNIPNVFKWMEKTFNDNDFVFQGDTNIPNGKWSSVFSPKNGEQSLLADNDENASSLKKTQFEYAQPYDKIVLKSSLHYSNAGIYKLWDFVKDNTYYWEKINNYNDWFNYCSNYGDVPASNGAVYGYISDHCPIFFDLHFGN</sequence>
<evidence type="ECO:0000313" key="3">
    <source>
        <dbReference type="EMBL" id="VEU55898.1"/>
    </source>
</evidence>
<protein>
    <recommendedName>
        <fullName evidence="2">Lipoprotein-associated type-17 domain-containing protein</fullName>
    </recommendedName>
</protein>
<reference evidence="3 4" key="1">
    <citation type="submission" date="2019-01" db="EMBL/GenBank/DDBJ databases">
        <authorList>
            <consortium name="Pathogen Informatics"/>
        </authorList>
    </citation>
    <scope>NUCLEOTIDE SEQUENCE [LARGE SCALE GENOMIC DNA]</scope>
    <source>
        <strain evidence="3 4">NCTC10112</strain>
    </source>
</reference>
<evidence type="ECO:0000259" key="2">
    <source>
        <dbReference type="Pfam" id="PF04200"/>
    </source>
</evidence>
<feature type="domain" description="Lipoprotein-associated type-17" evidence="2">
    <location>
        <begin position="302"/>
        <end position="378"/>
    </location>
</feature>
<dbReference type="SUPFAM" id="SSF56219">
    <property type="entry name" value="DNase I-like"/>
    <property type="match status" value="1"/>
</dbReference>
<evidence type="ECO:0000313" key="4">
    <source>
        <dbReference type="Proteomes" id="UP000290482"/>
    </source>
</evidence>
<dbReference type="InterPro" id="IPR036691">
    <property type="entry name" value="Endo/exonu/phosph_ase_sf"/>
</dbReference>
<keyword evidence="4" id="KW-1185">Reference proteome</keyword>